<dbReference type="EMBL" id="CP050063">
    <property type="protein sequence ID" value="QIP12896.1"/>
    <property type="molecule type" value="Genomic_DNA"/>
</dbReference>
<accession>A0A6G9AKP5</accession>
<organism evidence="1 2">
    <name type="scientific">Spirosoma aureum</name>
    <dbReference type="NCBI Taxonomy" id="2692134"/>
    <lineage>
        <taxon>Bacteria</taxon>
        <taxon>Pseudomonadati</taxon>
        <taxon>Bacteroidota</taxon>
        <taxon>Cytophagia</taxon>
        <taxon>Cytophagales</taxon>
        <taxon>Cytophagaceae</taxon>
        <taxon>Spirosoma</taxon>
    </lineage>
</organism>
<reference evidence="1 2" key="1">
    <citation type="submission" date="2020-03" db="EMBL/GenBank/DDBJ databases">
        <authorList>
            <person name="Kim M.K."/>
        </authorList>
    </citation>
    <scope>NUCLEOTIDE SEQUENCE [LARGE SCALE GENOMIC DNA]</scope>
    <source>
        <strain evidence="1 2">BT328</strain>
    </source>
</reference>
<keyword evidence="2" id="KW-1185">Reference proteome</keyword>
<dbReference type="KEGG" id="spib:G8759_09785"/>
<dbReference type="RefSeq" id="WP_167207445.1">
    <property type="nucleotide sequence ID" value="NZ_CP050063.1"/>
</dbReference>
<dbReference type="AlphaFoldDB" id="A0A6G9AKP5"/>
<sequence length="175" mass="19203">MKAKQFASLSMTLLVLLVTMIETFGQRSTYNMALASANRAAAGKETGTTIFYANPLLLDNSPLNYDWFSMSSKGILSLVVGNPETTVATKIPFRIYLKRKGQPINSGASNTNRSVFNIDVALVLAVAKPGDDLIIEPVRKEDWPAGRSILLSDYLSKATYNLFPFLRMRSGKDGC</sequence>
<evidence type="ECO:0000313" key="2">
    <source>
        <dbReference type="Proteomes" id="UP000501802"/>
    </source>
</evidence>
<gene>
    <name evidence="1" type="ORF">G8759_09785</name>
</gene>
<protein>
    <submittedName>
        <fullName evidence="1">Uncharacterized protein</fullName>
    </submittedName>
</protein>
<name>A0A6G9AKP5_9BACT</name>
<dbReference type="Proteomes" id="UP000501802">
    <property type="component" value="Chromosome"/>
</dbReference>
<evidence type="ECO:0000313" key="1">
    <source>
        <dbReference type="EMBL" id="QIP12896.1"/>
    </source>
</evidence>
<proteinExistence type="predicted"/>